<evidence type="ECO:0000313" key="10">
    <source>
        <dbReference type="Proteomes" id="UP000557717"/>
    </source>
</evidence>
<feature type="transmembrane region" description="Helical" evidence="8">
    <location>
        <begin position="76"/>
        <end position="92"/>
    </location>
</feature>
<keyword evidence="6 8" id="KW-1133">Transmembrane helix</keyword>
<feature type="transmembrane region" description="Helical" evidence="8">
    <location>
        <begin position="98"/>
        <end position="116"/>
    </location>
</feature>
<dbReference type="PANTHER" id="PTHR30269:SF23">
    <property type="entry name" value="MEMBRANE TRANSPORTER PROTEIN YDHB-RELATED"/>
    <property type="match status" value="1"/>
</dbReference>
<dbReference type="InterPro" id="IPR036259">
    <property type="entry name" value="MFS_trans_sf"/>
</dbReference>
<feature type="transmembrane region" description="Helical" evidence="8">
    <location>
        <begin position="46"/>
        <end position="64"/>
    </location>
</feature>
<dbReference type="InterPro" id="IPR052017">
    <property type="entry name" value="TSUP"/>
</dbReference>
<name>A0A840V4Z1_9BACT</name>
<evidence type="ECO:0000256" key="8">
    <source>
        <dbReference type="RuleBase" id="RU363041"/>
    </source>
</evidence>
<keyword evidence="7 8" id="KW-0472">Membrane</keyword>
<dbReference type="GO" id="GO:0005886">
    <property type="term" value="C:plasma membrane"/>
    <property type="evidence" value="ECO:0007669"/>
    <property type="project" value="UniProtKB-SubCell"/>
</dbReference>
<keyword evidence="3" id="KW-0813">Transport</keyword>
<dbReference type="Proteomes" id="UP000557717">
    <property type="component" value="Unassembled WGS sequence"/>
</dbReference>
<dbReference type="EMBL" id="JACHFD010000020">
    <property type="protein sequence ID" value="MBB5353085.1"/>
    <property type="molecule type" value="Genomic_DNA"/>
</dbReference>
<evidence type="ECO:0000313" key="9">
    <source>
        <dbReference type="EMBL" id="MBB5353085.1"/>
    </source>
</evidence>
<dbReference type="AlphaFoldDB" id="A0A840V4Z1"/>
<evidence type="ECO:0000256" key="1">
    <source>
        <dbReference type="ARBA" id="ARBA00004651"/>
    </source>
</evidence>
<accession>A0A840V4Z1</accession>
<dbReference type="SUPFAM" id="SSF103473">
    <property type="entry name" value="MFS general substrate transporter"/>
    <property type="match status" value="1"/>
</dbReference>
<comment type="subcellular location">
    <subcellularLocation>
        <location evidence="1 8">Cell membrane</location>
        <topology evidence="1 8">Multi-pass membrane protein</topology>
    </subcellularLocation>
</comment>
<evidence type="ECO:0000256" key="4">
    <source>
        <dbReference type="ARBA" id="ARBA00022475"/>
    </source>
</evidence>
<comment type="similarity">
    <text evidence="2 8">Belongs to the 4-toluene sulfonate uptake permease (TSUP) (TC 2.A.102) family.</text>
</comment>
<keyword evidence="5 8" id="KW-0812">Transmembrane</keyword>
<evidence type="ECO:0000256" key="5">
    <source>
        <dbReference type="ARBA" id="ARBA00022692"/>
    </source>
</evidence>
<evidence type="ECO:0000256" key="3">
    <source>
        <dbReference type="ARBA" id="ARBA00022448"/>
    </source>
</evidence>
<dbReference type="PANTHER" id="PTHR30269">
    <property type="entry name" value="TRANSMEMBRANE PROTEIN YFCA"/>
    <property type="match status" value="1"/>
</dbReference>
<evidence type="ECO:0000256" key="6">
    <source>
        <dbReference type="ARBA" id="ARBA00022989"/>
    </source>
</evidence>
<evidence type="ECO:0000256" key="7">
    <source>
        <dbReference type="ARBA" id="ARBA00023136"/>
    </source>
</evidence>
<dbReference type="RefSeq" id="WP_221285220.1">
    <property type="nucleotide sequence ID" value="NZ_JACHFD010000020.1"/>
</dbReference>
<evidence type="ECO:0000256" key="2">
    <source>
        <dbReference type="ARBA" id="ARBA00009142"/>
    </source>
</evidence>
<gene>
    <name evidence="9" type="ORF">HNR46_003338</name>
</gene>
<keyword evidence="4 8" id="KW-1003">Cell membrane</keyword>
<dbReference type="InterPro" id="IPR002781">
    <property type="entry name" value="TM_pro_TauE-like"/>
</dbReference>
<organism evidence="9 10">
    <name type="scientific">Haloferula luteola</name>
    <dbReference type="NCBI Taxonomy" id="595692"/>
    <lineage>
        <taxon>Bacteria</taxon>
        <taxon>Pseudomonadati</taxon>
        <taxon>Verrucomicrobiota</taxon>
        <taxon>Verrucomicrobiia</taxon>
        <taxon>Verrucomicrobiales</taxon>
        <taxon>Verrucomicrobiaceae</taxon>
        <taxon>Haloferula</taxon>
    </lineage>
</organism>
<comment type="caution">
    <text evidence="9">The sequence shown here is derived from an EMBL/GenBank/DDBJ whole genome shotgun (WGS) entry which is preliminary data.</text>
</comment>
<sequence>MLEGWEAWSLALFAAFCIGMAKSGFSGTSLISVAIFTQLFGAKAQAGFALPLLILADVCVFPAFRKHGNWRDVGKLLPATLVGLGIGWWLLGNVDEQFAKHLIAGLIFLLLGLQSLRVLRPGLLERVADHRAFGTAAGVAAGTTTMLANAAGPVFQLYLLSRRMPKMELIGIGARFFLLVNLIKVPLNQNLGSLTAESLLADLKLAPGIVAGILFGRALLHRVPQKAFEWMILGFASVAAIRMLVA</sequence>
<reference evidence="9 10" key="1">
    <citation type="submission" date="2020-08" db="EMBL/GenBank/DDBJ databases">
        <title>Genomic Encyclopedia of Type Strains, Phase IV (KMG-IV): sequencing the most valuable type-strain genomes for metagenomic binning, comparative biology and taxonomic classification.</title>
        <authorList>
            <person name="Goeker M."/>
        </authorList>
    </citation>
    <scope>NUCLEOTIDE SEQUENCE [LARGE SCALE GENOMIC DNA]</scope>
    <source>
        <strain evidence="9 10">YC6886</strain>
    </source>
</reference>
<protein>
    <recommendedName>
        <fullName evidence="8">Probable membrane transporter protein</fullName>
    </recommendedName>
</protein>
<keyword evidence="10" id="KW-1185">Reference proteome</keyword>
<dbReference type="Pfam" id="PF01925">
    <property type="entry name" value="TauE"/>
    <property type="match status" value="1"/>
</dbReference>
<proteinExistence type="inferred from homology"/>